<evidence type="ECO:0000313" key="2">
    <source>
        <dbReference type="Proteomes" id="UP000012960"/>
    </source>
</evidence>
<dbReference type="EnsemblPlants" id="mito6_t00020.1">
    <property type="protein sequence ID" value="mito6_p00020.1"/>
    <property type="gene ID" value="mito6_g00020"/>
</dbReference>
<dbReference type="Gramene" id="mito6_t00020.1">
    <property type="protein sequence ID" value="mito6_p00020.1"/>
    <property type="gene ID" value="mito6_g00020"/>
</dbReference>
<name>A0A804V5F2_MUSAM</name>
<proteinExistence type="predicted"/>
<dbReference type="AlphaFoldDB" id="A0A804V5F2"/>
<sequence>MLSAVAIVIGQATARQATTTNA</sequence>
<accession>A0A804V5F2</accession>
<protein>
    <submittedName>
        <fullName evidence="1">Uncharacterized protein</fullName>
    </submittedName>
</protein>
<reference evidence="1" key="1">
    <citation type="submission" date="2021-05" db="UniProtKB">
        <authorList>
            <consortium name="EnsemblPlants"/>
        </authorList>
    </citation>
    <scope>IDENTIFICATION</scope>
    <source>
        <strain evidence="1">subsp. malaccensis</strain>
    </source>
</reference>
<dbReference type="InParanoid" id="A0A804V5F2"/>
<evidence type="ECO:0000313" key="1">
    <source>
        <dbReference type="EnsemblPlants" id="mito6_p00020.1"/>
    </source>
</evidence>
<organism evidence="1 2">
    <name type="scientific">Musa acuminata subsp. malaccensis</name>
    <name type="common">Wild banana</name>
    <name type="synonym">Musa malaccensis</name>
    <dbReference type="NCBI Taxonomy" id="214687"/>
    <lineage>
        <taxon>Eukaryota</taxon>
        <taxon>Viridiplantae</taxon>
        <taxon>Streptophyta</taxon>
        <taxon>Embryophyta</taxon>
        <taxon>Tracheophyta</taxon>
        <taxon>Spermatophyta</taxon>
        <taxon>Magnoliopsida</taxon>
        <taxon>Liliopsida</taxon>
        <taxon>Zingiberales</taxon>
        <taxon>Musaceae</taxon>
        <taxon>Musa</taxon>
    </lineage>
</organism>
<keyword evidence="2" id="KW-1185">Reference proteome</keyword>
<dbReference type="Proteomes" id="UP000012960">
    <property type="component" value="Unplaced"/>
</dbReference>